<dbReference type="Proteomes" id="UP000701801">
    <property type="component" value="Unassembled WGS sequence"/>
</dbReference>
<dbReference type="InterPro" id="IPR000014">
    <property type="entry name" value="PAS"/>
</dbReference>
<dbReference type="EMBL" id="CAJVRM010000385">
    <property type="protein sequence ID" value="CAG8980424.1"/>
    <property type="molecule type" value="Genomic_DNA"/>
</dbReference>
<dbReference type="InterPro" id="IPR035965">
    <property type="entry name" value="PAS-like_dom_sf"/>
</dbReference>
<feature type="compositionally biased region" description="Acidic residues" evidence="4">
    <location>
        <begin position="145"/>
        <end position="155"/>
    </location>
</feature>
<feature type="region of interest" description="Disordered" evidence="4">
    <location>
        <begin position="737"/>
        <end position="802"/>
    </location>
</feature>
<feature type="compositionally biased region" description="Basic residues" evidence="4">
    <location>
        <begin position="77"/>
        <end position="90"/>
    </location>
</feature>
<dbReference type="GO" id="GO:0005634">
    <property type="term" value="C:nucleus"/>
    <property type="evidence" value="ECO:0007669"/>
    <property type="project" value="TreeGrafter"/>
</dbReference>
<keyword evidence="7" id="KW-1185">Reference proteome</keyword>
<dbReference type="PROSITE" id="PS50113">
    <property type="entry name" value="PAC"/>
    <property type="match status" value="1"/>
</dbReference>
<evidence type="ECO:0000256" key="3">
    <source>
        <dbReference type="ARBA" id="ARBA00022991"/>
    </source>
</evidence>
<feature type="compositionally biased region" description="Basic and acidic residues" evidence="4">
    <location>
        <begin position="97"/>
        <end position="106"/>
    </location>
</feature>
<feature type="compositionally biased region" description="Polar residues" evidence="4">
    <location>
        <begin position="535"/>
        <end position="548"/>
    </location>
</feature>
<feature type="compositionally biased region" description="Basic and acidic residues" evidence="4">
    <location>
        <begin position="160"/>
        <end position="185"/>
    </location>
</feature>
<evidence type="ECO:0000313" key="7">
    <source>
        <dbReference type="Proteomes" id="UP000701801"/>
    </source>
</evidence>
<dbReference type="OrthoDB" id="447251at2759"/>
<keyword evidence="2" id="KW-0288">FMN</keyword>
<dbReference type="InterPro" id="IPR000700">
    <property type="entry name" value="PAS-assoc_C"/>
</dbReference>
<dbReference type="PANTHER" id="PTHR47429:SF9">
    <property type="entry name" value="PAS DOMAIN-CONTAINING PROTEIN"/>
    <property type="match status" value="1"/>
</dbReference>
<dbReference type="SUPFAM" id="SSF55785">
    <property type="entry name" value="PYP-like sensor domain (PAS domain)"/>
    <property type="match status" value="1"/>
</dbReference>
<feature type="region of interest" description="Disordered" evidence="4">
    <location>
        <begin position="1"/>
        <end position="230"/>
    </location>
</feature>
<gene>
    <name evidence="6" type="ORF">HYALB_00003989</name>
</gene>
<evidence type="ECO:0000313" key="6">
    <source>
        <dbReference type="EMBL" id="CAG8980424.1"/>
    </source>
</evidence>
<evidence type="ECO:0000256" key="2">
    <source>
        <dbReference type="ARBA" id="ARBA00022643"/>
    </source>
</evidence>
<feature type="compositionally biased region" description="Polar residues" evidence="4">
    <location>
        <begin position="17"/>
        <end position="26"/>
    </location>
</feature>
<reference evidence="6" key="1">
    <citation type="submission" date="2021-07" db="EMBL/GenBank/DDBJ databases">
        <authorList>
            <person name="Durling M."/>
        </authorList>
    </citation>
    <scope>NUCLEOTIDE SEQUENCE</scope>
</reference>
<dbReference type="AlphaFoldDB" id="A0A9N9LXT5"/>
<proteinExistence type="predicted"/>
<dbReference type="Gene3D" id="3.30.450.20">
    <property type="entry name" value="PAS domain"/>
    <property type="match status" value="1"/>
</dbReference>
<dbReference type="PANTHER" id="PTHR47429">
    <property type="entry name" value="PROTEIN TWIN LOV 1"/>
    <property type="match status" value="1"/>
</dbReference>
<accession>A0A9N9LXT5</accession>
<protein>
    <recommendedName>
        <fullName evidence="5">PAC domain-containing protein</fullName>
    </recommendedName>
</protein>
<sequence>MADLPILTGEVPESPEKNTPPTSMRTQPPPQGYSLFPMPLNLGLNPPDRPLPSIPTHMDSDAESNSGAADIEDIPLHRRHTPPPSKRHPLLPKIRGPSRDPGRPEVHTLVAKSPARNISPSVHVPTRISSRHPPEKRVLEPLLEPFDDDFEELSDIETQSTRERQKEKNEKEKKNRDRHEEDNFEPKPPVMPFNDRASTMDSRPRSRAPSRSESIGSGQTNATSLPSLAPLQVKTVVENDQLDPLNDDELDPGSFDLVAPAEGDGQKYSLEVRSEQLFSTEHLQVIFADPSLLLSFTAFMSSHRSASVPILVYYLDAIKALKAIKYSNAIAEALDPIPGFDFTAQDSRPTVNPDLEVKALQAFQVMVREDLPAYITHTYIQTVSLSIQRRITGTLPTHLREASEGLAEVFCLTDPSRPDNPIVFASEEFHRTTQYGMSYVLGRNCRFLQGPKTNPHSVRRLHEVIDAAKEHCEVFLNYRRDGSPFMNLLMMAPLCDSRGTVRYFIGAQVDVSGLVKECADLESLRRLVDQEAGTGPNQSQNLDNGDNESQSKNEFQELSEMLNLQELDTVRKFGGRMHKQAPHEVQDTNYKTGNWAKPRLVINNSPNSPEGPLSHGRQQSLARASGKLLGIYENYLLVRPYPSLRILFASPSLRVPGILQSPFMAKIGGSSRVRDELTQALADGRGVTAKVRWVSKNDMEGRNRWIHCTPLIGANGAIGVWMVVIVDDETSAPASRRYKMAPPVDPKFGRTHAPTQDSGSLRDFAIMNGGNSRQGSLRGAESLRSVARTEERSASPYSLRID</sequence>
<feature type="region of interest" description="Disordered" evidence="4">
    <location>
        <begin position="242"/>
        <end position="261"/>
    </location>
</feature>
<dbReference type="Pfam" id="PF13426">
    <property type="entry name" value="PAS_9"/>
    <property type="match status" value="1"/>
</dbReference>
<organism evidence="6 7">
    <name type="scientific">Hymenoscyphus albidus</name>
    <dbReference type="NCBI Taxonomy" id="595503"/>
    <lineage>
        <taxon>Eukaryota</taxon>
        <taxon>Fungi</taxon>
        <taxon>Dikarya</taxon>
        <taxon>Ascomycota</taxon>
        <taxon>Pezizomycotina</taxon>
        <taxon>Leotiomycetes</taxon>
        <taxon>Helotiales</taxon>
        <taxon>Helotiaceae</taxon>
        <taxon>Hymenoscyphus</taxon>
    </lineage>
</organism>
<feature type="region of interest" description="Disordered" evidence="4">
    <location>
        <begin position="530"/>
        <end position="552"/>
    </location>
</feature>
<evidence type="ECO:0000256" key="1">
    <source>
        <dbReference type="ARBA" id="ARBA00022630"/>
    </source>
</evidence>
<feature type="compositionally biased region" description="Polar residues" evidence="4">
    <location>
        <begin position="213"/>
        <end position="226"/>
    </location>
</feature>
<evidence type="ECO:0000256" key="4">
    <source>
        <dbReference type="SAM" id="MobiDB-lite"/>
    </source>
</evidence>
<evidence type="ECO:0000259" key="5">
    <source>
        <dbReference type="PROSITE" id="PS50113"/>
    </source>
</evidence>
<feature type="domain" description="PAC" evidence="5">
    <location>
        <begin position="470"/>
        <end position="523"/>
    </location>
</feature>
<name>A0A9N9LXT5_9HELO</name>
<comment type="caution">
    <text evidence="6">The sequence shown here is derived from an EMBL/GenBank/DDBJ whole genome shotgun (WGS) entry which is preliminary data.</text>
</comment>
<keyword evidence="3" id="KW-0157">Chromophore</keyword>
<keyword evidence="1" id="KW-0285">Flavoprotein</keyword>